<comment type="caution">
    <text evidence="2">The sequence shown here is derived from an EMBL/GenBank/DDBJ whole genome shotgun (WGS) entry which is preliminary data.</text>
</comment>
<feature type="compositionally biased region" description="Low complexity" evidence="1">
    <location>
        <begin position="18"/>
        <end position="28"/>
    </location>
</feature>
<feature type="region of interest" description="Disordered" evidence="1">
    <location>
        <begin position="18"/>
        <end position="55"/>
    </location>
</feature>
<evidence type="ECO:0000313" key="2">
    <source>
        <dbReference type="EMBL" id="COY77533.1"/>
    </source>
</evidence>
<evidence type="ECO:0000313" key="3">
    <source>
        <dbReference type="Proteomes" id="UP000039021"/>
    </source>
</evidence>
<accession>A0A916LEC5</accession>
<protein>
    <submittedName>
        <fullName evidence="2">Uncharacterized protein</fullName>
    </submittedName>
</protein>
<evidence type="ECO:0000256" key="1">
    <source>
        <dbReference type="SAM" id="MobiDB-lite"/>
    </source>
</evidence>
<dbReference type="EMBL" id="CSBK01001521">
    <property type="protein sequence ID" value="COY77533.1"/>
    <property type="molecule type" value="Genomic_DNA"/>
</dbReference>
<dbReference type="AlphaFoldDB" id="A0A916LEC5"/>
<proteinExistence type="predicted"/>
<dbReference type="Proteomes" id="UP000039021">
    <property type="component" value="Unassembled WGS sequence"/>
</dbReference>
<reference evidence="3" key="1">
    <citation type="submission" date="2015-03" db="EMBL/GenBank/DDBJ databases">
        <authorList>
            <consortium name="Pathogen Informatics"/>
        </authorList>
    </citation>
    <scope>NUCLEOTIDE SEQUENCE [LARGE SCALE GENOMIC DNA]</scope>
    <source>
        <strain evidence="3">N09902308</strain>
    </source>
</reference>
<organism evidence="2 3">
    <name type="scientific">Mycobacterium tuberculosis</name>
    <dbReference type="NCBI Taxonomy" id="1773"/>
    <lineage>
        <taxon>Bacteria</taxon>
        <taxon>Bacillati</taxon>
        <taxon>Actinomycetota</taxon>
        <taxon>Actinomycetes</taxon>
        <taxon>Mycobacteriales</taxon>
        <taxon>Mycobacteriaceae</taxon>
        <taxon>Mycobacterium</taxon>
        <taxon>Mycobacterium tuberculosis complex</taxon>
    </lineage>
</organism>
<name>A0A916LEC5_MYCTX</name>
<sequence length="55" mass="5676">MPGGSSICPNTSAVSLSTLASASSTHRSLPSRVRSPTPANTDVPPKLRAMRLIIS</sequence>
<gene>
    <name evidence="2" type="ORF">ERS007739_03068</name>
</gene>